<dbReference type="SUPFAM" id="SSF54695">
    <property type="entry name" value="POZ domain"/>
    <property type="match status" value="1"/>
</dbReference>
<feature type="domain" description="BTB" evidence="1">
    <location>
        <begin position="19"/>
        <end position="97"/>
    </location>
</feature>
<comment type="caution">
    <text evidence="2">The sequence shown here is derived from an EMBL/GenBank/DDBJ whole genome shotgun (WGS) entry which is preliminary data.</text>
</comment>
<accession>A0ABD2M597</accession>
<dbReference type="Pfam" id="PF00651">
    <property type="entry name" value="BTB"/>
    <property type="match status" value="1"/>
</dbReference>
<dbReference type="Proteomes" id="UP001620626">
    <property type="component" value="Unassembled WGS sequence"/>
</dbReference>
<gene>
    <name evidence="2" type="ORF">niasHT_006338</name>
</gene>
<proteinExistence type="predicted"/>
<evidence type="ECO:0000259" key="1">
    <source>
        <dbReference type="PROSITE" id="PS50097"/>
    </source>
</evidence>
<dbReference type="AlphaFoldDB" id="A0ABD2M597"/>
<protein>
    <recommendedName>
        <fullName evidence="1">BTB domain-containing protein</fullName>
    </recommendedName>
</protein>
<dbReference type="SMART" id="SM00225">
    <property type="entry name" value="BTB"/>
    <property type="match status" value="1"/>
</dbReference>
<organism evidence="2 3">
    <name type="scientific">Heterodera trifolii</name>
    <dbReference type="NCBI Taxonomy" id="157864"/>
    <lineage>
        <taxon>Eukaryota</taxon>
        <taxon>Metazoa</taxon>
        <taxon>Ecdysozoa</taxon>
        <taxon>Nematoda</taxon>
        <taxon>Chromadorea</taxon>
        <taxon>Rhabditida</taxon>
        <taxon>Tylenchina</taxon>
        <taxon>Tylenchomorpha</taxon>
        <taxon>Tylenchoidea</taxon>
        <taxon>Heteroderidae</taxon>
        <taxon>Heteroderinae</taxon>
        <taxon>Heterodera</taxon>
    </lineage>
</organism>
<evidence type="ECO:0000313" key="3">
    <source>
        <dbReference type="Proteomes" id="UP001620626"/>
    </source>
</evidence>
<reference evidence="2 3" key="1">
    <citation type="submission" date="2024-10" db="EMBL/GenBank/DDBJ databases">
        <authorList>
            <person name="Kim D."/>
        </authorList>
    </citation>
    <scope>NUCLEOTIDE SEQUENCE [LARGE SCALE GENOMIC DNA]</scope>
    <source>
        <strain evidence="2">BH-2024</strain>
    </source>
</reference>
<keyword evidence="3" id="KW-1185">Reference proteome</keyword>
<dbReference type="PROSITE" id="PS50097">
    <property type="entry name" value="BTB"/>
    <property type="match status" value="1"/>
</dbReference>
<sequence>MPKAGIAGLKSILSTGEYADVHFLVGDGDAKELVPAHKTILKFASDVFEAMFRFEANKEHGENATANCSVVEVPDVEAEALKVMLSFIYTDDLSELNGDNAMAVLYAAKKYNIPDLADASLQIPFSELRNIFFAFAQARLFELELFPPPSVSPHYLLRLRMLPFVKFESYKCSEAFFGSLKLVFFITVIFRVPSGVLTADEVIGVEKYHNNANGISEGILYPLPFPSRERIRTFGTLFMDIEKVSQFALEAVGSSRYSEKLYINGFQWEILAQIKMQYRGEALV</sequence>
<dbReference type="EMBL" id="JBICBT010000134">
    <property type="protein sequence ID" value="KAL3122458.1"/>
    <property type="molecule type" value="Genomic_DNA"/>
</dbReference>
<dbReference type="InterPro" id="IPR000210">
    <property type="entry name" value="BTB/POZ_dom"/>
</dbReference>
<dbReference type="PANTHER" id="PTHR45774:SF3">
    <property type="entry name" value="BTB (POZ) DOMAIN-CONTAINING 2B-RELATED"/>
    <property type="match status" value="1"/>
</dbReference>
<dbReference type="PANTHER" id="PTHR45774">
    <property type="entry name" value="BTB/POZ DOMAIN-CONTAINING"/>
    <property type="match status" value="1"/>
</dbReference>
<dbReference type="Gene3D" id="3.30.710.10">
    <property type="entry name" value="Potassium Channel Kv1.1, Chain A"/>
    <property type="match status" value="1"/>
</dbReference>
<name>A0ABD2M597_9BILA</name>
<dbReference type="InterPro" id="IPR011333">
    <property type="entry name" value="SKP1/BTB/POZ_sf"/>
</dbReference>
<evidence type="ECO:0000313" key="2">
    <source>
        <dbReference type="EMBL" id="KAL3122458.1"/>
    </source>
</evidence>